<accession>A0ABQ8TGY6</accession>
<keyword evidence="2" id="KW-1185">Reference proteome</keyword>
<evidence type="ECO:0000313" key="1">
    <source>
        <dbReference type="EMBL" id="KAJ4445903.1"/>
    </source>
</evidence>
<sequence>MEEEIKRVVINIGIVCSDEECDEDEMDYDRPGGSTDTVVQLIVQIKLRPLTRGYSYFWNKVRIYIMTEKVDSTMVLVIVFDYVHNSC</sequence>
<reference evidence="1 2" key="1">
    <citation type="journal article" date="2022" name="Allergy">
        <title>Genome assembly and annotation of Periplaneta americana reveal a comprehensive cockroach allergen profile.</title>
        <authorList>
            <person name="Wang L."/>
            <person name="Xiong Q."/>
            <person name="Saelim N."/>
            <person name="Wang L."/>
            <person name="Nong W."/>
            <person name="Wan A.T."/>
            <person name="Shi M."/>
            <person name="Liu X."/>
            <person name="Cao Q."/>
            <person name="Hui J.H.L."/>
            <person name="Sookrung N."/>
            <person name="Leung T.F."/>
            <person name="Tungtrongchitr A."/>
            <person name="Tsui S.K.W."/>
        </authorList>
    </citation>
    <scope>NUCLEOTIDE SEQUENCE [LARGE SCALE GENOMIC DNA]</scope>
    <source>
        <strain evidence="1">PWHHKU_190912</strain>
    </source>
</reference>
<name>A0ABQ8TGY6_PERAM</name>
<dbReference type="Proteomes" id="UP001148838">
    <property type="component" value="Unassembled WGS sequence"/>
</dbReference>
<protein>
    <submittedName>
        <fullName evidence="1">Uncharacterized protein</fullName>
    </submittedName>
</protein>
<evidence type="ECO:0000313" key="2">
    <source>
        <dbReference type="Proteomes" id="UP001148838"/>
    </source>
</evidence>
<comment type="caution">
    <text evidence="1">The sequence shown here is derived from an EMBL/GenBank/DDBJ whole genome shotgun (WGS) entry which is preliminary data.</text>
</comment>
<gene>
    <name evidence="1" type="ORF">ANN_12589</name>
</gene>
<organism evidence="1 2">
    <name type="scientific">Periplaneta americana</name>
    <name type="common">American cockroach</name>
    <name type="synonym">Blatta americana</name>
    <dbReference type="NCBI Taxonomy" id="6978"/>
    <lineage>
        <taxon>Eukaryota</taxon>
        <taxon>Metazoa</taxon>
        <taxon>Ecdysozoa</taxon>
        <taxon>Arthropoda</taxon>
        <taxon>Hexapoda</taxon>
        <taxon>Insecta</taxon>
        <taxon>Pterygota</taxon>
        <taxon>Neoptera</taxon>
        <taxon>Polyneoptera</taxon>
        <taxon>Dictyoptera</taxon>
        <taxon>Blattodea</taxon>
        <taxon>Blattoidea</taxon>
        <taxon>Blattidae</taxon>
        <taxon>Blattinae</taxon>
        <taxon>Periplaneta</taxon>
    </lineage>
</organism>
<proteinExistence type="predicted"/>
<dbReference type="EMBL" id="JAJSOF020000009">
    <property type="protein sequence ID" value="KAJ4445903.1"/>
    <property type="molecule type" value="Genomic_DNA"/>
</dbReference>